<sequence>MSTQNYIYSKAELYQRGERPSYPGEAREAAFPLGGIGTGNVSIGARGELRDWEIFNWPGKKNFLPFTFFALWAQKEGSDPVARILEREVTPHYNKSHGFLNGELAGLPRFRESRMSAGYPFVEVALCDDAVPLEVTMEAFTPLIPLNAEDSAIPAAVIRYRLKNPHAVPVKASVVGSMANVVGFDGYDVFNNVRLKGEGHNEDRDSAALTGIHFTAPDIPVESFDHGSLSLATTAKEGTFRRAEWLHGEWTDNAQDFWEDFRADGMLDPVRPIEATGSALKDFHDFSFLDLKEKIGSVGVRKDLAPHGEAVIDFVIAWHFPNRPRGWIEFDKDIADYKAGKYPAIRNHYATVHQDSWAAADYLGANLARLEGQSRLFEEALYSTDLPSYAVDAVAANIASMRSHCAFRIETGEFLGWEGIRDYVGCGQGNVNHVWNYVQTVAFLFPELEQSMRRVEFNHETDENGMMPFRARTILGQDRWEMIPAADGQMGSILRVWREWKLSGDDAFLSELWEKTRLAMDYAISHWDADGDGLPEGQQSNTYDIEFYGPNPMMSFIYCAALKACVEMAERLGDVRTAERYAALAAASSRGIEDVLWDGDYFVQRIDNVDAHRYQHGIGCHSDQLLGQFMAYVSGMGALVAPDKLKSAIKAVFDNNFLPELRAVHSVQRTYALNDEPGLTLCTWPKGGRPRFAFAYCDEVWTGVEYQVAVNLVHAGLIDEALTVVKALRSRYDGFKRNPWSEIEAGHHYIRAMASFGLITAFSGQKTDLPNDKLSFAPKLKDGRYRSFWICGKGWGTIEVTRAEDGSLDHRIEILYGDLDGIAIEVSDAQ</sequence>
<dbReference type="SUPFAM" id="SSF48208">
    <property type="entry name" value="Six-hairpin glycosidases"/>
    <property type="match status" value="1"/>
</dbReference>
<keyword evidence="4" id="KW-1185">Reference proteome</keyword>
<dbReference type="InterPro" id="IPR052566">
    <property type="entry name" value="Non-lysos_glucosylceramidase"/>
</dbReference>
<dbReference type="InterPro" id="IPR006775">
    <property type="entry name" value="GH116_catalytic"/>
</dbReference>
<dbReference type="AlphaFoldDB" id="A0A4R3NHX4"/>
<dbReference type="GO" id="GO:0004553">
    <property type="term" value="F:hydrolase activity, hydrolyzing O-glycosyl compounds"/>
    <property type="evidence" value="ECO:0007669"/>
    <property type="project" value="InterPro"/>
</dbReference>
<accession>A0A4R3NHX4</accession>
<dbReference type="Gene3D" id="1.50.10.10">
    <property type="match status" value="1"/>
</dbReference>
<dbReference type="PANTHER" id="PTHR12654">
    <property type="entry name" value="BILE ACID BETA-GLUCOSIDASE-RELATED"/>
    <property type="match status" value="1"/>
</dbReference>
<proteinExistence type="predicted"/>
<evidence type="ECO:0000259" key="2">
    <source>
        <dbReference type="Pfam" id="PF12215"/>
    </source>
</evidence>
<name>A0A4R3NHX4_9HYPH</name>
<dbReference type="InterPro" id="IPR008928">
    <property type="entry name" value="6-hairpin_glycosidase_sf"/>
</dbReference>
<dbReference type="Pfam" id="PF04685">
    <property type="entry name" value="DUF608"/>
    <property type="match status" value="1"/>
</dbReference>
<feature type="domain" description="Glycosyl-hydrolase family 116 N-terminal" evidence="2">
    <location>
        <begin position="30"/>
        <end position="367"/>
    </location>
</feature>
<dbReference type="InterPro" id="IPR012341">
    <property type="entry name" value="6hp_glycosidase-like_sf"/>
</dbReference>
<evidence type="ECO:0000259" key="1">
    <source>
        <dbReference type="Pfam" id="PF04685"/>
    </source>
</evidence>
<gene>
    <name evidence="3" type="ORF">EDC90_103529</name>
</gene>
<feature type="domain" description="Glycosyl-hydrolase family 116 catalytic region" evidence="1">
    <location>
        <begin position="487"/>
        <end position="756"/>
    </location>
</feature>
<dbReference type="OrthoDB" id="9807660at2"/>
<dbReference type="PANTHER" id="PTHR12654:SF0">
    <property type="entry name" value="NON-LYSOSOMAL GLUCOSYLCERAMIDASE"/>
    <property type="match status" value="1"/>
</dbReference>
<dbReference type="GO" id="GO:0005975">
    <property type="term" value="P:carbohydrate metabolic process"/>
    <property type="evidence" value="ECO:0007669"/>
    <property type="project" value="InterPro"/>
</dbReference>
<dbReference type="EMBL" id="SMAR01000035">
    <property type="protein sequence ID" value="TCT33067.1"/>
    <property type="molecule type" value="Genomic_DNA"/>
</dbReference>
<dbReference type="RefSeq" id="WP_132313763.1">
    <property type="nucleotide sequence ID" value="NZ_SMAR01000035.1"/>
</dbReference>
<dbReference type="Proteomes" id="UP000295097">
    <property type="component" value="Unassembled WGS sequence"/>
</dbReference>
<dbReference type="Pfam" id="PF12215">
    <property type="entry name" value="Glyco_hydr_116N"/>
    <property type="match status" value="1"/>
</dbReference>
<evidence type="ECO:0000313" key="4">
    <source>
        <dbReference type="Proteomes" id="UP000295097"/>
    </source>
</evidence>
<reference evidence="3 4" key="1">
    <citation type="submission" date="2019-03" db="EMBL/GenBank/DDBJ databases">
        <title>Freshwater and sediment microbial communities from various areas in North America, analyzing microbe dynamics in response to fracking.</title>
        <authorList>
            <person name="Lamendella R."/>
        </authorList>
    </citation>
    <scope>NUCLEOTIDE SEQUENCE [LARGE SCALE GENOMIC DNA]</scope>
    <source>
        <strain evidence="3 4">175.2</strain>
    </source>
</reference>
<evidence type="ECO:0000313" key="3">
    <source>
        <dbReference type="EMBL" id="TCT33067.1"/>
    </source>
</evidence>
<comment type="caution">
    <text evidence="3">The sequence shown here is derived from an EMBL/GenBank/DDBJ whole genome shotgun (WGS) entry which is preliminary data.</text>
</comment>
<dbReference type="InterPro" id="IPR024462">
    <property type="entry name" value="GH116_N"/>
</dbReference>
<organism evidence="3 4">
    <name type="scientific">Martelella mediterranea</name>
    <dbReference type="NCBI Taxonomy" id="293089"/>
    <lineage>
        <taxon>Bacteria</taxon>
        <taxon>Pseudomonadati</taxon>
        <taxon>Pseudomonadota</taxon>
        <taxon>Alphaproteobacteria</taxon>
        <taxon>Hyphomicrobiales</taxon>
        <taxon>Aurantimonadaceae</taxon>
        <taxon>Martelella</taxon>
    </lineage>
</organism>
<protein>
    <submittedName>
        <fullName evidence="3">Uncharacterized protein (DUF608 family)</fullName>
    </submittedName>
</protein>